<dbReference type="InterPro" id="IPR006050">
    <property type="entry name" value="DNA_photolyase_N"/>
</dbReference>
<dbReference type="EMBL" id="BGZK01000002">
    <property type="protein sequence ID" value="GBO99366.1"/>
    <property type="molecule type" value="Genomic_DNA"/>
</dbReference>
<dbReference type="InterPro" id="IPR052219">
    <property type="entry name" value="Photolyase_Class-2"/>
</dbReference>
<dbReference type="PANTHER" id="PTHR10211">
    <property type="entry name" value="DEOXYRIBODIPYRIMIDINE PHOTOLYASE"/>
    <property type="match status" value="1"/>
</dbReference>
<gene>
    <name evidence="2" type="primary">PHR</name>
    <name evidence="2" type="ORF">EVAR_594_1</name>
</gene>
<evidence type="ECO:0000313" key="2">
    <source>
        <dbReference type="EMBL" id="GBO99366.1"/>
    </source>
</evidence>
<dbReference type="SUPFAM" id="SSF52425">
    <property type="entry name" value="Cryptochrome/photolyase, N-terminal domain"/>
    <property type="match status" value="2"/>
</dbReference>
<dbReference type="GO" id="GO:0003904">
    <property type="term" value="F:deoxyribodipyrimidine photo-lyase activity"/>
    <property type="evidence" value="ECO:0007669"/>
    <property type="project" value="TreeGrafter"/>
</dbReference>
<dbReference type="GO" id="GO:0000719">
    <property type="term" value="P:photoreactive repair"/>
    <property type="evidence" value="ECO:0007669"/>
    <property type="project" value="TreeGrafter"/>
</dbReference>
<protein>
    <submittedName>
        <fullName evidence="2">Deoxyribodipyrimidine photo-lyase</fullName>
    </submittedName>
</protein>
<dbReference type="Proteomes" id="UP000299102">
    <property type="component" value="Unassembled WGS sequence"/>
</dbReference>
<dbReference type="PROSITE" id="PS51645">
    <property type="entry name" value="PHR_CRY_ALPHA_BETA"/>
    <property type="match status" value="1"/>
</dbReference>
<dbReference type="OrthoDB" id="496749at2759"/>
<dbReference type="Gene3D" id="3.40.50.620">
    <property type="entry name" value="HUPs"/>
    <property type="match status" value="1"/>
</dbReference>
<evidence type="ECO:0000259" key="1">
    <source>
        <dbReference type="PROSITE" id="PS51645"/>
    </source>
</evidence>
<keyword evidence="3" id="KW-1185">Reference proteome</keyword>
<dbReference type="InterPro" id="IPR036155">
    <property type="entry name" value="Crypto/Photolyase_N_sf"/>
</dbReference>
<proteinExistence type="predicted"/>
<dbReference type="Pfam" id="PF00875">
    <property type="entry name" value="DNA_photolyase"/>
    <property type="match status" value="1"/>
</dbReference>
<comment type="caution">
    <text evidence="2">The sequence shown here is derived from an EMBL/GenBank/DDBJ whole genome shotgun (WGS) entry which is preliminary data.</text>
</comment>
<dbReference type="AlphaFoldDB" id="A0A4C1SD96"/>
<name>A0A4C1SD96_EUMVA</name>
<dbReference type="PANTHER" id="PTHR10211:SF0">
    <property type="entry name" value="DEOXYRIBODIPYRIMIDINE PHOTO-LYASE"/>
    <property type="match status" value="1"/>
</dbReference>
<reference evidence="2 3" key="1">
    <citation type="journal article" date="2019" name="Commun. Biol.">
        <title>The bagworm genome reveals a unique fibroin gene that provides high tensile strength.</title>
        <authorList>
            <person name="Kono N."/>
            <person name="Nakamura H."/>
            <person name="Ohtoshi R."/>
            <person name="Tomita M."/>
            <person name="Numata K."/>
            <person name="Arakawa K."/>
        </authorList>
    </citation>
    <scope>NUCLEOTIDE SEQUENCE [LARGE SCALE GENOMIC DNA]</scope>
</reference>
<feature type="domain" description="Photolyase/cryptochrome alpha/beta" evidence="1">
    <location>
        <begin position="68"/>
        <end position="260"/>
    </location>
</feature>
<sequence length="270" mass="30509">MSSSAKKRKLTGLLDSNKLDNITKGVDEFIKEFQKKREKCATSIMDYNFNKKRVRVISQEQLIPDRCEGVVYWMSRDSRVQDNWAFLYAQKLALKNEVPLHQRGFCGGRTAVSPVIPSHPLCLFSFVLIIFVSKHLPNNPSMKSGRPVDGEAVSTVENHPIAYRGSRSLTLPASAYRALFLHRSLEKVAAECKSLNISFHLLEGSGAEALPSWVVTHNIGAVVCDFNPLRVPLGWLEGAKKLLNKDVPLVQVFYSYFRILDYRPVAEITW</sequence>
<evidence type="ECO:0000313" key="3">
    <source>
        <dbReference type="Proteomes" id="UP000299102"/>
    </source>
</evidence>
<keyword evidence="2" id="KW-0456">Lyase</keyword>
<accession>A0A4C1SD96</accession>
<dbReference type="STRING" id="151549.A0A4C1SD96"/>
<dbReference type="InterPro" id="IPR014729">
    <property type="entry name" value="Rossmann-like_a/b/a_fold"/>
</dbReference>
<organism evidence="2 3">
    <name type="scientific">Eumeta variegata</name>
    <name type="common">Bagworm moth</name>
    <name type="synonym">Eumeta japonica</name>
    <dbReference type="NCBI Taxonomy" id="151549"/>
    <lineage>
        <taxon>Eukaryota</taxon>
        <taxon>Metazoa</taxon>
        <taxon>Ecdysozoa</taxon>
        <taxon>Arthropoda</taxon>
        <taxon>Hexapoda</taxon>
        <taxon>Insecta</taxon>
        <taxon>Pterygota</taxon>
        <taxon>Neoptera</taxon>
        <taxon>Endopterygota</taxon>
        <taxon>Lepidoptera</taxon>
        <taxon>Glossata</taxon>
        <taxon>Ditrysia</taxon>
        <taxon>Tineoidea</taxon>
        <taxon>Psychidae</taxon>
        <taxon>Oiketicinae</taxon>
        <taxon>Eumeta</taxon>
    </lineage>
</organism>